<protein>
    <submittedName>
        <fullName evidence="2">DUF4446 family protein</fullName>
    </submittedName>
</protein>
<keyword evidence="1" id="KW-1133">Transmembrane helix</keyword>
<evidence type="ECO:0000256" key="1">
    <source>
        <dbReference type="SAM" id="Phobius"/>
    </source>
</evidence>
<evidence type="ECO:0000313" key="2">
    <source>
        <dbReference type="EMBL" id="MBC8557647.1"/>
    </source>
</evidence>
<dbReference type="Pfam" id="PF14584">
    <property type="entry name" value="DUF4446"/>
    <property type="match status" value="1"/>
</dbReference>
<keyword evidence="1" id="KW-0812">Transmembrane</keyword>
<proteinExistence type="predicted"/>
<comment type="caution">
    <text evidence="2">The sequence shown here is derived from an EMBL/GenBank/DDBJ whole genome shotgun (WGS) entry which is preliminary data.</text>
</comment>
<reference evidence="2 3" key="1">
    <citation type="submission" date="2020-08" db="EMBL/GenBank/DDBJ databases">
        <title>Genome public.</title>
        <authorList>
            <person name="Liu C."/>
            <person name="Sun Q."/>
        </authorList>
    </citation>
    <scope>NUCLEOTIDE SEQUENCE [LARGE SCALE GENOMIC DNA]</scope>
    <source>
        <strain evidence="2 3">BX3</strain>
    </source>
</reference>
<accession>A0ABR7MWN2</accession>
<keyword evidence="3" id="KW-1185">Reference proteome</keyword>
<sequence length="175" mass="19755">MKLFEQYNIDIGYVVMGMAGVILIMLILLIVTMAKNASMRKKYKIFMNGENGKNMEKAILEKFAAIDFLEENVDQIYKQIKAISGQLTTAYQKIGLVKYDAFKEIGGKLSFVLVLLTEDNNGFILNSMHSTKEGCYTYAKEVVNGEAFVILSEEEQQALEEAKANVSLKKLTEER</sequence>
<gene>
    <name evidence="2" type="ORF">H8700_07985</name>
</gene>
<name>A0ABR7MWN2_9FIRM</name>
<dbReference type="RefSeq" id="WP_022142659.1">
    <property type="nucleotide sequence ID" value="NZ_JACRSW010000030.1"/>
</dbReference>
<evidence type="ECO:0000313" key="3">
    <source>
        <dbReference type="Proteomes" id="UP000637513"/>
    </source>
</evidence>
<dbReference type="Proteomes" id="UP000637513">
    <property type="component" value="Unassembled WGS sequence"/>
</dbReference>
<organism evidence="2 3">
    <name type="scientific">Jutongia hominis</name>
    <dbReference type="NCBI Taxonomy" id="2763664"/>
    <lineage>
        <taxon>Bacteria</taxon>
        <taxon>Bacillati</taxon>
        <taxon>Bacillota</taxon>
        <taxon>Clostridia</taxon>
        <taxon>Lachnospirales</taxon>
        <taxon>Lachnospiraceae</taxon>
        <taxon>Jutongia</taxon>
    </lineage>
</organism>
<keyword evidence="1" id="KW-0472">Membrane</keyword>
<feature type="transmembrane region" description="Helical" evidence="1">
    <location>
        <begin position="12"/>
        <end position="34"/>
    </location>
</feature>
<dbReference type="EMBL" id="JACRSW010000030">
    <property type="protein sequence ID" value="MBC8557647.1"/>
    <property type="molecule type" value="Genomic_DNA"/>
</dbReference>
<dbReference type="InterPro" id="IPR027981">
    <property type="entry name" value="DUF4446"/>
</dbReference>